<gene>
    <name evidence="8" type="ORF">FB467_0896</name>
</gene>
<evidence type="ECO:0000313" key="8">
    <source>
        <dbReference type="EMBL" id="TQL49803.1"/>
    </source>
</evidence>
<dbReference type="NCBIfam" id="TIGR02937">
    <property type="entry name" value="sigma70-ECF"/>
    <property type="match status" value="1"/>
</dbReference>
<dbReference type="InterPro" id="IPR013325">
    <property type="entry name" value="RNA_pol_sigma_r2"/>
</dbReference>
<evidence type="ECO:0000256" key="3">
    <source>
        <dbReference type="ARBA" id="ARBA00023082"/>
    </source>
</evidence>
<dbReference type="NCBIfam" id="TIGR02983">
    <property type="entry name" value="SigE-fam_strep"/>
    <property type="match status" value="1"/>
</dbReference>
<comment type="caution">
    <text evidence="8">The sequence shown here is derived from an EMBL/GenBank/DDBJ whole genome shotgun (WGS) entry which is preliminary data.</text>
</comment>
<dbReference type="InterPro" id="IPR014325">
    <property type="entry name" value="RNA_pol_sigma-E_actinobac"/>
</dbReference>
<feature type="domain" description="RNA polymerase sigma factor 70 region 4 type 2" evidence="7">
    <location>
        <begin position="116"/>
        <end position="168"/>
    </location>
</feature>
<dbReference type="SUPFAM" id="SSF88946">
    <property type="entry name" value="Sigma2 domain of RNA polymerase sigma factors"/>
    <property type="match status" value="1"/>
</dbReference>
<dbReference type="Pfam" id="PF08281">
    <property type="entry name" value="Sigma70_r4_2"/>
    <property type="match status" value="1"/>
</dbReference>
<dbReference type="Gene3D" id="1.10.10.10">
    <property type="entry name" value="Winged helix-like DNA-binding domain superfamily/Winged helix DNA-binding domain"/>
    <property type="match status" value="1"/>
</dbReference>
<dbReference type="RefSeq" id="WP_141784018.1">
    <property type="nucleotide sequence ID" value="NZ_BAAAIK010000003.1"/>
</dbReference>
<dbReference type="Pfam" id="PF04542">
    <property type="entry name" value="Sigma70_r2"/>
    <property type="match status" value="1"/>
</dbReference>
<evidence type="ECO:0000256" key="2">
    <source>
        <dbReference type="ARBA" id="ARBA00023015"/>
    </source>
</evidence>
<dbReference type="GO" id="GO:0016987">
    <property type="term" value="F:sigma factor activity"/>
    <property type="evidence" value="ECO:0007669"/>
    <property type="project" value="UniProtKB-KW"/>
</dbReference>
<keyword evidence="2" id="KW-0805">Transcription regulation</keyword>
<dbReference type="InterPro" id="IPR013324">
    <property type="entry name" value="RNA_pol_sigma_r3/r4-like"/>
</dbReference>
<keyword evidence="9" id="KW-1185">Reference proteome</keyword>
<evidence type="ECO:0000256" key="1">
    <source>
        <dbReference type="ARBA" id="ARBA00010641"/>
    </source>
</evidence>
<dbReference type="InterPro" id="IPR014284">
    <property type="entry name" value="RNA_pol_sigma-70_dom"/>
</dbReference>
<comment type="similarity">
    <text evidence="1">Belongs to the sigma-70 factor family. ECF subfamily.</text>
</comment>
<dbReference type="InterPro" id="IPR036388">
    <property type="entry name" value="WH-like_DNA-bd_sf"/>
</dbReference>
<dbReference type="OrthoDB" id="9804285at2"/>
<proteinExistence type="inferred from homology"/>
<dbReference type="PANTHER" id="PTHR43133">
    <property type="entry name" value="RNA POLYMERASE ECF-TYPE SIGMA FACTO"/>
    <property type="match status" value="1"/>
</dbReference>
<dbReference type="EMBL" id="VFOP01000001">
    <property type="protein sequence ID" value="TQL49803.1"/>
    <property type="molecule type" value="Genomic_DNA"/>
</dbReference>
<evidence type="ECO:0000259" key="7">
    <source>
        <dbReference type="Pfam" id="PF08281"/>
    </source>
</evidence>
<dbReference type="Proteomes" id="UP000319516">
    <property type="component" value="Unassembled WGS sequence"/>
</dbReference>
<name>A0A542YNW6_9MICO</name>
<evidence type="ECO:0000256" key="4">
    <source>
        <dbReference type="ARBA" id="ARBA00023125"/>
    </source>
</evidence>
<accession>A0A542YNW6</accession>
<protein>
    <submittedName>
        <fullName evidence="8">RNA polymerase sigma-70 factor (Sigma-E family)</fullName>
    </submittedName>
</protein>
<dbReference type="Gene3D" id="1.10.1740.10">
    <property type="match status" value="1"/>
</dbReference>
<dbReference type="CDD" id="cd06171">
    <property type="entry name" value="Sigma70_r4"/>
    <property type="match status" value="1"/>
</dbReference>
<dbReference type="GO" id="GO:0006352">
    <property type="term" value="P:DNA-templated transcription initiation"/>
    <property type="evidence" value="ECO:0007669"/>
    <property type="project" value="InterPro"/>
</dbReference>
<feature type="domain" description="RNA polymerase sigma-70 region 2" evidence="6">
    <location>
        <begin position="19"/>
        <end position="83"/>
    </location>
</feature>
<keyword evidence="4" id="KW-0238">DNA-binding</keyword>
<dbReference type="PANTHER" id="PTHR43133:SF50">
    <property type="entry name" value="ECF RNA POLYMERASE SIGMA FACTOR SIGM"/>
    <property type="match status" value="1"/>
</dbReference>
<keyword evidence="3" id="KW-0731">Sigma factor</keyword>
<dbReference type="InterPro" id="IPR039425">
    <property type="entry name" value="RNA_pol_sigma-70-like"/>
</dbReference>
<evidence type="ECO:0000313" key="9">
    <source>
        <dbReference type="Proteomes" id="UP000319516"/>
    </source>
</evidence>
<evidence type="ECO:0000259" key="6">
    <source>
        <dbReference type="Pfam" id="PF04542"/>
    </source>
</evidence>
<dbReference type="SUPFAM" id="SSF88659">
    <property type="entry name" value="Sigma3 and sigma4 domains of RNA polymerase sigma factors"/>
    <property type="match status" value="1"/>
</dbReference>
<dbReference type="GO" id="GO:0003677">
    <property type="term" value="F:DNA binding"/>
    <property type="evidence" value="ECO:0007669"/>
    <property type="project" value="UniProtKB-KW"/>
</dbReference>
<reference evidence="8 9" key="1">
    <citation type="submission" date="2019-06" db="EMBL/GenBank/DDBJ databases">
        <title>Sequencing the genomes of 1000 actinobacteria strains.</title>
        <authorList>
            <person name="Klenk H.-P."/>
        </authorList>
    </citation>
    <scope>NUCLEOTIDE SEQUENCE [LARGE SCALE GENOMIC DNA]</scope>
    <source>
        <strain evidence="8 9">DSM 12335</strain>
    </source>
</reference>
<sequence length="182" mass="20156">MRLFGRSAERAEVEAYVASAMPRLVGLAHAMTGNKADAEDLVQDTLATVITKWAKVSEATNIDAYVRRTMVNTLISKKRRRWNTEVVSHEVVTADRPPTGSPELRDDVSTGVSNRDAVLGMLRELPERQRAVIALRYYEDLPDAEIARALDCSEQAVRSAAHNAMKSLRRLMPEHAGQGATQ</sequence>
<dbReference type="InterPro" id="IPR013249">
    <property type="entry name" value="RNA_pol_sigma70_r4_t2"/>
</dbReference>
<dbReference type="AlphaFoldDB" id="A0A542YNW6"/>
<evidence type="ECO:0000256" key="5">
    <source>
        <dbReference type="ARBA" id="ARBA00023163"/>
    </source>
</evidence>
<dbReference type="InterPro" id="IPR007627">
    <property type="entry name" value="RNA_pol_sigma70_r2"/>
</dbReference>
<organism evidence="8 9">
    <name type="scientific">Ornithinicoccus hortensis</name>
    <dbReference type="NCBI Taxonomy" id="82346"/>
    <lineage>
        <taxon>Bacteria</taxon>
        <taxon>Bacillati</taxon>
        <taxon>Actinomycetota</taxon>
        <taxon>Actinomycetes</taxon>
        <taxon>Micrococcales</taxon>
        <taxon>Intrasporangiaceae</taxon>
        <taxon>Ornithinicoccus</taxon>
    </lineage>
</organism>
<keyword evidence="5" id="KW-0804">Transcription</keyword>